<gene>
    <name evidence="2" type="ORF">ACLFYP115_03162</name>
</gene>
<dbReference type="Gene3D" id="3.10.290.30">
    <property type="entry name" value="MM3350-like"/>
    <property type="match status" value="1"/>
</dbReference>
<dbReference type="AlphaFoldDB" id="A0A6N2WDX2"/>
<protein>
    <submittedName>
        <fullName evidence="2">Plasmid pRiA4b ORF-3-like protein</fullName>
    </submittedName>
</protein>
<dbReference type="SUPFAM" id="SSF159941">
    <property type="entry name" value="MM3350-like"/>
    <property type="match status" value="1"/>
</dbReference>
<dbReference type="Pfam" id="PF07929">
    <property type="entry name" value="PRiA4_ORF3"/>
    <property type="match status" value="1"/>
</dbReference>
<evidence type="ECO:0000313" key="2">
    <source>
        <dbReference type="EMBL" id="VYT39251.1"/>
    </source>
</evidence>
<feature type="domain" description="Plasmid pRiA4b Orf3-like" evidence="1">
    <location>
        <begin position="4"/>
        <end position="110"/>
    </location>
</feature>
<name>A0A6N2WDX2_9FIRM</name>
<dbReference type="EMBL" id="CACRSQ010000010">
    <property type="protein sequence ID" value="VYT39251.1"/>
    <property type="molecule type" value="Genomic_DNA"/>
</dbReference>
<dbReference type="InterPro" id="IPR024047">
    <property type="entry name" value="MM3350-like_sf"/>
</dbReference>
<reference evidence="2" key="1">
    <citation type="submission" date="2019-11" db="EMBL/GenBank/DDBJ databases">
        <authorList>
            <person name="Feng L."/>
        </authorList>
    </citation>
    <scope>NUCLEOTIDE SEQUENCE</scope>
    <source>
        <strain evidence="2">AcaccaeLFYP115</strain>
    </source>
</reference>
<organism evidence="2">
    <name type="scientific">Anaerostipes caccae</name>
    <dbReference type="NCBI Taxonomy" id="105841"/>
    <lineage>
        <taxon>Bacteria</taxon>
        <taxon>Bacillati</taxon>
        <taxon>Bacillota</taxon>
        <taxon>Clostridia</taxon>
        <taxon>Lachnospirales</taxon>
        <taxon>Lachnospiraceae</taxon>
        <taxon>Anaerostipes</taxon>
    </lineage>
</organism>
<dbReference type="RefSeq" id="WP_006568161.1">
    <property type="nucleotide sequence ID" value="NZ_BAABZP010000001.1"/>
</dbReference>
<dbReference type="InterPro" id="IPR012912">
    <property type="entry name" value="Plasmid_pRiA4b_Orf3-like"/>
</dbReference>
<sequence>MGGYQIKVIIKNSRPPMWRRIFIPDCISFSGLHEIIQAAFQKSGRCLFRFEIPVHHQRIFDNSLLIDSYMKDKQFIDYTYILKGKTEFRIETEKLIPAYQNRFPEIIKYKGDFRADTRLEDLNLSMKENLCFLEDGTKEPSETLRKKTEDVPPSFSSDSLRDVYLQYTKDDLLEIAHIHQLDHCSQMEKPDLASYLSEYIIKPDAMGSFFLTLTDLEIRAFEAALDGYFPIDDEDIFDAFLDGGYCAVDEDDEIYIPPDVSASYSAMNTENFRKRRELTWKQIQYCYYCVRIFGAAPLEHIAELYNEYEQVQITPRDLINLYFLPSPHAFSFGYHNKMFVDSMLLEDPSLLEDISSIRKDYAYYHPSREEIFQGTFDNGQASLKFTSYLVDELGFQVTEAVDLTNRISYIMKVGADPEQIFEMLQKGDVAFADQEQADNFAGRMMDLYADTRLFIASGHTPAELEQMEHQEDS</sequence>
<evidence type="ECO:0000259" key="1">
    <source>
        <dbReference type="Pfam" id="PF07929"/>
    </source>
</evidence>
<accession>A0A6N2WDX2</accession>
<proteinExistence type="predicted"/>